<protein>
    <recommendedName>
        <fullName evidence="8 9">7-methyl-GTP pyrophosphatase</fullName>
        <shortName evidence="9">m(7)GTP pyrophosphatase</shortName>
        <ecNumber evidence="9">3.6.1.-</ecNumber>
    </recommendedName>
</protein>
<dbReference type="InterPro" id="IPR003697">
    <property type="entry name" value="Maf-like"/>
</dbReference>
<dbReference type="GO" id="GO:0047429">
    <property type="term" value="F:nucleoside triphosphate diphosphatase activity"/>
    <property type="evidence" value="ECO:0007669"/>
    <property type="project" value="InterPro"/>
</dbReference>
<comment type="catalytic activity">
    <reaction evidence="5 9">
        <text>N(7)-methyl-GTP + H2O = N(7)-methyl-GMP + diphosphate + H(+)</text>
        <dbReference type="Rhea" id="RHEA:58744"/>
        <dbReference type="ChEBI" id="CHEBI:15377"/>
        <dbReference type="ChEBI" id="CHEBI:15378"/>
        <dbReference type="ChEBI" id="CHEBI:33019"/>
        <dbReference type="ChEBI" id="CHEBI:58285"/>
        <dbReference type="ChEBI" id="CHEBI:87133"/>
    </reaction>
</comment>
<proteinExistence type="inferred from homology"/>
<feature type="active site" description="Proton acceptor" evidence="9">
    <location>
        <position position="75"/>
    </location>
</feature>
<dbReference type="EC" id="3.6.1.-" evidence="9"/>
<gene>
    <name evidence="10" type="primary">maf-2</name>
    <name evidence="10" type="ORF">MoryE10_05860</name>
</gene>
<dbReference type="Pfam" id="PF02545">
    <property type="entry name" value="Maf"/>
    <property type="match status" value="1"/>
</dbReference>
<comment type="caution">
    <text evidence="9">Lacks conserved residue(s) required for the propagation of feature annotation.</text>
</comment>
<keyword evidence="11" id="KW-1185">Reference proteome</keyword>
<evidence type="ECO:0000256" key="9">
    <source>
        <dbReference type="HAMAP-Rule" id="MF_00528"/>
    </source>
</evidence>
<comment type="cofactor">
    <cofactor evidence="9">
        <name>a divalent metal cation</name>
        <dbReference type="ChEBI" id="CHEBI:60240"/>
    </cofactor>
</comment>
<name>A0A8D4VLG2_9GAMM</name>
<comment type="similarity">
    <text evidence="7 9">Belongs to the Maf family. YceF subfamily.</text>
</comment>
<dbReference type="HAMAP" id="MF_00528">
    <property type="entry name" value="Maf"/>
    <property type="match status" value="1"/>
</dbReference>
<evidence type="ECO:0000313" key="10">
    <source>
        <dbReference type="EMBL" id="BBL69980.1"/>
    </source>
</evidence>
<dbReference type="NCBIfam" id="TIGR00172">
    <property type="entry name" value="maf"/>
    <property type="match status" value="1"/>
</dbReference>
<dbReference type="AlphaFoldDB" id="A0A8D4VLG2"/>
<evidence type="ECO:0000313" key="11">
    <source>
        <dbReference type="Proteomes" id="UP000824988"/>
    </source>
</evidence>
<evidence type="ECO:0000256" key="7">
    <source>
        <dbReference type="ARBA" id="ARBA00060749"/>
    </source>
</evidence>
<evidence type="ECO:0000256" key="4">
    <source>
        <dbReference type="ARBA" id="ARBA00023080"/>
    </source>
</evidence>
<evidence type="ECO:0000256" key="8">
    <source>
        <dbReference type="ARBA" id="ARBA00068163"/>
    </source>
</evidence>
<sequence length="198" mass="21615">MPKSNAHPPLILASSSPYRRLLLEKLGLPFHCASPDVNESRLPGEAPETLARRLAESKARALAADFPDHLVIGSDQVATVDERVLGKPGGREAAIEQLQLAAGKAVSFHTGLYVWNSREQRGLGDLDTTTVHFRPLTRRQIEAYVEREAPYDCAGGFKSESLGIVLFERIEGDDPNALVGLPLIRLVTLLQRFGVAVL</sequence>
<evidence type="ECO:0000256" key="5">
    <source>
        <dbReference type="ARBA" id="ARBA00050213"/>
    </source>
</evidence>
<evidence type="ECO:0000256" key="1">
    <source>
        <dbReference type="ARBA" id="ARBA00004496"/>
    </source>
</evidence>
<keyword evidence="4 9" id="KW-0546">Nucleotide metabolism</keyword>
<dbReference type="GO" id="GO:0009117">
    <property type="term" value="P:nucleotide metabolic process"/>
    <property type="evidence" value="ECO:0007669"/>
    <property type="project" value="UniProtKB-KW"/>
</dbReference>
<feature type="site" description="Important for substrate specificity" evidence="9">
    <location>
        <position position="76"/>
    </location>
</feature>
<dbReference type="FunFam" id="3.90.950.10:FF:000005">
    <property type="entry name" value="7-methyl-GTP pyrophosphatase"/>
    <property type="match status" value="1"/>
</dbReference>
<dbReference type="KEGG" id="moz:MoryE10_05860"/>
<keyword evidence="3 9" id="KW-0378">Hydrolase</keyword>
<dbReference type="PANTHER" id="PTHR43213">
    <property type="entry name" value="BIFUNCTIONAL DTTP/UTP PYROPHOSPHATASE/METHYLTRANSFERASE PROTEIN-RELATED"/>
    <property type="match status" value="1"/>
</dbReference>
<evidence type="ECO:0000256" key="3">
    <source>
        <dbReference type="ARBA" id="ARBA00022801"/>
    </source>
</evidence>
<dbReference type="GO" id="GO:0005737">
    <property type="term" value="C:cytoplasm"/>
    <property type="evidence" value="ECO:0007669"/>
    <property type="project" value="UniProtKB-SubCell"/>
</dbReference>
<organism evidence="10 11">
    <name type="scientific">Methylogaea oryzae</name>
    <dbReference type="NCBI Taxonomy" id="1295382"/>
    <lineage>
        <taxon>Bacteria</taxon>
        <taxon>Pseudomonadati</taxon>
        <taxon>Pseudomonadota</taxon>
        <taxon>Gammaproteobacteria</taxon>
        <taxon>Methylococcales</taxon>
        <taxon>Methylococcaceae</taxon>
        <taxon>Methylogaea</taxon>
    </lineage>
</organism>
<dbReference type="EMBL" id="AP019782">
    <property type="protein sequence ID" value="BBL69980.1"/>
    <property type="molecule type" value="Genomic_DNA"/>
</dbReference>
<comment type="function">
    <text evidence="6 9">Nucleoside triphosphate pyrophosphatase that hydrolyzes 7-methyl-GTP (m(7)GTP). May have a dual role in cell division arrest and in preventing the incorporation of modified nucleotides into cellular nucleic acids.</text>
</comment>
<comment type="subcellular location">
    <subcellularLocation>
        <location evidence="1 9">Cytoplasm</location>
    </subcellularLocation>
</comment>
<evidence type="ECO:0000256" key="6">
    <source>
        <dbReference type="ARBA" id="ARBA00053369"/>
    </source>
</evidence>
<accession>A0A8D4VLG2</accession>
<feature type="site" description="Important for substrate specificity" evidence="9">
    <location>
        <position position="18"/>
    </location>
</feature>
<dbReference type="CDD" id="cd00555">
    <property type="entry name" value="Maf"/>
    <property type="match status" value="1"/>
</dbReference>
<dbReference type="Proteomes" id="UP000824988">
    <property type="component" value="Chromosome"/>
</dbReference>
<dbReference type="PIRSF" id="PIRSF006305">
    <property type="entry name" value="Maf"/>
    <property type="match status" value="1"/>
</dbReference>
<reference evidence="10" key="1">
    <citation type="submission" date="2019-06" db="EMBL/GenBank/DDBJ databases">
        <title>Complete genome sequence of Methylogaea oryzae strain JCM16910.</title>
        <authorList>
            <person name="Asakawa S."/>
        </authorList>
    </citation>
    <scope>NUCLEOTIDE SEQUENCE</scope>
    <source>
        <strain evidence="10">E10</strain>
    </source>
</reference>
<keyword evidence="2 9" id="KW-0963">Cytoplasm</keyword>
<feature type="site" description="Important for substrate specificity" evidence="9">
    <location>
        <position position="160"/>
    </location>
</feature>
<dbReference type="PANTHER" id="PTHR43213:SF10">
    <property type="entry name" value="7-METHYL-GTP PYROPHOSPHATASE"/>
    <property type="match status" value="1"/>
</dbReference>
<evidence type="ECO:0000256" key="2">
    <source>
        <dbReference type="ARBA" id="ARBA00022490"/>
    </source>
</evidence>